<dbReference type="GO" id="GO:0005840">
    <property type="term" value="C:ribosome"/>
    <property type="evidence" value="ECO:0007669"/>
    <property type="project" value="UniProtKB-KW"/>
</dbReference>
<feature type="region of interest" description="Disordered" evidence="7">
    <location>
        <begin position="81"/>
        <end position="105"/>
    </location>
</feature>
<evidence type="ECO:0000256" key="2">
    <source>
        <dbReference type="ARBA" id="ARBA00008970"/>
    </source>
</evidence>
<dbReference type="OrthoDB" id="6495301at2759"/>
<dbReference type="GO" id="GO:1990904">
    <property type="term" value="C:ribonucleoprotein complex"/>
    <property type="evidence" value="ECO:0007669"/>
    <property type="project" value="UniProtKB-KW"/>
</dbReference>
<evidence type="ECO:0000256" key="5">
    <source>
        <dbReference type="ARBA" id="ARBA00023274"/>
    </source>
</evidence>
<dbReference type="EMBL" id="JANBPY010000076">
    <property type="protein sequence ID" value="KAJ1969274.1"/>
    <property type="molecule type" value="Genomic_DNA"/>
</dbReference>
<name>A0A9W8AZK2_9FUNG</name>
<protein>
    <recommendedName>
        <fullName evidence="6">Small ribosomal subunit protein mS33</fullName>
    </recommendedName>
</protein>
<evidence type="ECO:0000313" key="9">
    <source>
        <dbReference type="Proteomes" id="UP001150925"/>
    </source>
</evidence>
<dbReference type="InterPro" id="IPR013219">
    <property type="entry name" value="Ribosomal_mS33"/>
</dbReference>
<comment type="subcellular location">
    <subcellularLocation>
        <location evidence="1">Mitochondrion</location>
    </subcellularLocation>
</comment>
<dbReference type="Proteomes" id="UP001150925">
    <property type="component" value="Unassembled WGS sequence"/>
</dbReference>
<comment type="caution">
    <text evidence="8">The sequence shown here is derived from an EMBL/GenBank/DDBJ whole genome shotgun (WGS) entry which is preliminary data.</text>
</comment>
<dbReference type="GO" id="GO:0005739">
    <property type="term" value="C:mitochondrion"/>
    <property type="evidence" value="ECO:0007669"/>
    <property type="project" value="UniProtKB-SubCell"/>
</dbReference>
<comment type="similarity">
    <text evidence="2">Belongs to the mitochondrion-specific ribosomal protein mS33 family.</text>
</comment>
<evidence type="ECO:0000313" key="8">
    <source>
        <dbReference type="EMBL" id="KAJ1969274.1"/>
    </source>
</evidence>
<keyword evidence="3 8" id="KW-0689">Ribosomal protein</keyword>
<dbReference type="Pfam" id="PF08293">
    <property type="entry name" value="MRP-S33"/>
    <property type="match status" value="1"/>
</dbReference>
<evidence type="ECO:0000256" key="6">
    <source>
        <dbReference type="ARBA" id="ARBA00035132"/>
    </source>
</evidence>
<dbReference type="PANTHER" id="PTHR13362:SF2">
    <property type="entry name" value="SMALL RIBOSOMAL SUBUNIT PROTEIN MS33"/>
    <property type="match status" value="1"/>
</dbReference>
<reference evidence="8" key="1">
    <citation type="submission" date="2022-07" db="EMBL/GenBank/DDBJ databases">
        <title>Phylogenomic reconstructions and comparative analyses of Kickxellomycotina fungi.</title>
        <authorList>
            <person name="Reynolds N.K."/>
            <person name="Stajich J.E."/>
            <person name="Barry K."/>
            <person name="Grigoriev I.V."/>
            <person name="Crous P."/>
            <person name="Smith M.E."/>
        </authorList>
    </citation>
    <scope>NUCLEOTIDE SEQUENCE</scope>
    <source>
        <strain evidence="8">RSA 1196</strain>
    </source>
</reference>
<evidence type="ECO:0000256" key="7">
    <source>
        <dbReference type="SAM" id="MobiDB-lite"/>
    </source>
</evidence>
<sequence>MTLAKLTPRQIQVAQLSARIFGRAFSPEGKRTGEHILRKPLIGKQVVGYWPEEPLSVTELKRLFPRLDLMDLKEEGRLDKIESLKRRGKPPTKKFQGKRANLKKK</sequence>
<dbReference type="PANTHER" id="PTHR13362">
    <property type="entry name" value="MITOCHONDRIAL RIBOSOMAL PROTEIN S33"/>
    <property type="match status" value="1"/>
</dbReference>
<keyword evidence="4" id="KW-0496">Mitochondrion</keyword>
<keyword evidence="5" id="KW-0687">Ribonucleoprotein</keyword>
<evidence type="ECO:0000256" key="1">
    <source>
        <dbReference type="ARBA" id="ARBA00004173"/>
    </source>
</evidence>
<proteinExistence type="inferred from homology"/>
<gene>
    <name evidence="8" type="primary">RSM27</name>
    <name evidence="8" type="ORF">IWQ62_000726</name>
</gene>
<keyword evidence="9" id="KW-1185">Reference proteome</keyword>
<evidence type="ECO:0000256" key="4">
    <source>
        <dbReference type="ARBA" id="ARBA00023128"/>
    </source>
</evidence>
<organism evidence="8 9">
    <name type="scientific">Dispira parvispora</name>
    <dbReference type="NCBI Taxonomy" id="1520584"/>
    <lineage>
        <taxon>Eukaryota</taxon>
        <taxon>Fungi</taxon>
        <taxon>Fungi incertae sedis</taxon>
        <taxon>Zoopagomycota</taxon>
        <taxon>Kickxellomycotina</taxon>
        <taxon>Dimargaritomycetes</taxon>
        <taxon>Dimargaritales</taxon>
        <taxon>Dimargaritaceae</taxon>
        <taxon>Dispira</taxon>
    </lineage>
</organism>
<dbReference type="AlphaFoldDB" id="A0A9W8AZK2"/>
<feature type="compositionally biased region" description="Basic residues" evidence="7">
    <location>
        <begin position="86"/>
        <end position="105"/>
    </location>
</feature>
<evidence type="ECO:0000256" key="3">
    <source>
        <dbReference type="ARBA" id="ARBA00022980"/>
    </source>
</evidence>
<accession>A0A9W8AZK2</accession>